<gene>
    <name evidence="1" type="ORF">E2C01_069264</name>
</gene>
<accession>A0A5B7HYF5</accession>
<dbReference type="AlphaFoldDB" id="A0A5B7HYF5"/>
<proteinExistence type="predicted"/>
<evidence type="ECO:0000313" key="1">
    <source>
        <dbReference type="EMBL" id="MPC74885.1"/>
    </source>
</evidence>
<comment type="caution">
    <text evidence="1">The sequence shown here is derived from an EMBL/GenBank/DDBJ whole genome shotgun (WGS) entry which is preliminary data.</text>
</comment>
<keyword evidence="2" id="KW-1185">Reference proteome</keyword>
<organism evidence="1 2">
    <name type="scientific">Portunus trituberculatus</name>
    <name type="common">Swimming crab</name>
    <name type="synonym">Neptunus trituberculatus</name>
    <dbReference type="NCBI Taxonomy" id="210409"/>
    <lineage>
        <taxon>Eukaryota</taxon>
        <taxon>Metazoa</taxon>
        <taxon>Ecdysozoa</taxon>
        <taxon>Arthropoda</taxon>
        <taxon>Crustacea</taxon>
        <taxon>Multicrustacea</taxon>
        <taxon>Malacostraca</taxon>
        <taxon>Eumalacostraca</taxon>
        <taxon>Eucarida</taxon>
        <taxon>Decapoda</taxon>
        <taxon>Pleocyemata</taxon>
        <taxon>Brachyura</taxon>
        <taxon>Eubrachyura</taxon>
        <taxon>Portunoidea</taxon>
        <taxon>Portunidae</taxon>
        <taxon>Portuninae</taxon>
        <taxon>Portunus</taxon>
    </lineage>
</organism>
<sequence>MGKPCEENTLRYVSRWPHWGGVRQRDSAAAAGSGRETSACVAPLHTAAQSWSLLCLLDISIPVYFAHALFLRHSEAKESINPHTTAEAQSINLLPLSTK</sequence>
<dbReference type="Proteomes" id="UP000324222">
    <property type="component" value="Unassembled WGS sequence"/>
</dbReference>
<dbReference type="EMBL" id="VSRR010039930">
    <property type="protein sequence ID" value="MPC74885.1"/>
    <property type="molecule type" value="Genomic_DNA"/>
</dbReference>
<name>A0A5B7HYF5_PORTR</name>
<evidence type="ECO:0000313" key="2">
    <source>
        <dbReference type="Proteomes" id="UP000324222"/>
    </source>
</evidence>
<reference evidence="1 2" key="1">
    <citation type="submission" date="2019-05" db="EMBL/GenBank/DDBJ databases">
        <title>Another draft genome of Portunus trituberculatus and its Hox gene families provides insights of decapod evolution.</title>
        <authorList>
            <person name="Jeong J.-H."/>
            <person name="Song I."/>
            <person name="Kim S."/>
            <person name="Choi T."/>
            <person name="Kim D."/>
            <person name="Ryu S."/>
            <person name="Kim W."/>
        </authorList>
    </citation>
    <scope>NUCLEOTIDE SEQUENCE [LARGE SCALE GENOMIC DNA]</scope>
    <source>
        <tissue evidence="1">Muscle</tissue>
    </source>
</reference>
<protein>
    <submittedName>
        <fullName evidence="1">Uncharacterized protein</fullName>
    </submittedName>
</protein>